<evidence type="ECO:0000313" key="3">
    <source>
        <dbReference type="Proteomes" id="UP000626244"/>
    </source>
</evidence>
<keyword evidence="3" id="KW-1185">Reference proteome</keyword>
<proteinExistence type="predicted"/>
<dbReference type="PROSITE" id="PS51186">
    <property type="entry name" value="GNAT"/>
    <property type="match status" value="1"/>
</dbReference>
<dbReference type="PANTHER" id="PTHR43792:SF1">
    <property type="entry name" value="N-ACETYLTRANSFERASE DOMAIN-CONTAINING PROTEIN"/>
    <property type="match status" value="1"/>
</dbReference>
<dbReference type="InterPro" id="IPR000182">
    <property type="entry name" value="GNAT_dom"/>
</dbReference>
<organism evidence="2 3">
    <name type="scientific">Gottfriedia solisilvae</name>
    <dbReference type="NCBI Taxonomy" id="1516104"/>
    <lineage>
        <taxon>Bacteria</taxon>
        <taxon>Bacillati</taxon>
        <taxon>Bacillota</taxon>
        <taxon>Bacilli</taxon>
        <taxon>Bacillales</taxon>
        <taxon>Bacillaceae</taxon>
        <taxon>Gottfriedia</taxon>
    </lineage>
</organism>
<evidence type="ECO:0000313" key="2">
    <source>
        <dbReference type="EMBL" id="GGI13135.1"/>
    </source>
</evidence>
<dbReference type="SUPFAM" id="SSF55729">
    <property type="entry name" value="Acyl-CoA N-acyltransferases (Nat)"/>
    <property type="match status" value="1"/>
</dbReference>
<dbReference type="AlphaFoldDB" id="A0A8J3AFU9"/>
<dbReference type="OrthoDB" id="9785602at2"/>
<reference evidence="3" key="1">
    <citation type="journal article" date="2019" name="Int. J. Syst. Evol. Microbiol.">
        <title>The Global Catalogue of Microorganisms (GCM) 10K type strain sequencing project: providing services to taxonomists for standard genome sequencing and annotation.</title>
        <authorList>
            <consortium name="The Broad Institute Genomics Platform"/>
            <consortium name="The Broad Institute Genome Sequencing Center for Infectious Disease"/>
            <person name="Wu L."/>
            <person name="Ma J."/>
        </authorList>
    </citation>
    <scope>NUCLEOTIDE SEQUENCE [LARGE SCALE GENOMIC DNA]</scope>
    <source>
        <strain evidence="3">CGMCC 1.14993</strain>
    </source>
</reference>
<evidence type="ECO:0000259" key="1">
    <source>
        <dbReference type="PROSITE" id="PS51186"/>
    </source>
</evidence>
<gene>
    <name evidence="2" type="ORF">GCM10007380_16400</name>
</gene>
<dbReference type="InterPro" id="IPR016181">
    <property type="entry name" value="Acyl_CoA_acyltransferase"/>
</dbReference>
<dbReference type="Pfam" id="PF13302">
    <property type="entry name" value="Acetyltransf_3"/>
    <property type="match status" value="1"/>
</dbReference>
<comment type="caution">
    <text evidence="2">The sequence shown here is derived from an EMBL/GenBank/DDBJ whole genome shotgun (WGS) entry which is preliminary data.</text>
</comment>
<accession>A0A8J3AFU9</accession>
<dbReference type="PANTHER" id="PTHR43792">
    <property type="entry name" value="GNAT FAMILY, PUTATIVE (AFU_ORTHOLOGUE AFUA_3G00765)-RELATED-RELATED"/>
    <property type="match status" value="1"/>
</dbReference>
<dbReference type="EMBL" id="BMHB01000001">
    <property type="protein sequence ID" value="GGI13135.1"/>
    <property type="molecule type" value="Genomic_DNA"/>
</dbReference>
<dbReference type="Gene3D" id="3.40.630.30">
    <property type="match status" value="1"/>
</dbReference>
<dbReference type="Proteomes" id="UP000626244">
    <property type="component" value="Unassembled WGS sequence"/>
</dbReference>
<dbReference type="InterPro" id="IPR051531">
    <property type="entry name" value="N-acetyltransferase"/>
</dbReference>
<sequence length="182" mass="21282">MVHNFIEFETERLKLRRFKDEDLEYFYQYRANPDVAKYQGWQDYSYEQAISFIEKQKIAIANIPDTWVQVAIELKDHGRLIGDFGIHTLELPLNSIEIGFTLDPQFQKQGYATEALNGLVNHAFNVLHKEKIQAIAVEQNDSSIKLLKRIGFRQVKKIENSPFKGQIVNEFVFELTKDDWVG</sequence>
<feature type="domain" description="N-acetyltransferase" evidence="1">
    <location>
        <begin position="13"/>
        <end position="178"/>
    </location>
</feature>
<name>A0A8J3AFU9_9BACI</name>
<dbReference type="GO" id="GO:0016747">
    <property type="term" value="F:acyltransferase activity, transferring groups other than amino-acyl groups"/>
    <property type="evidence" value="ECO:0007669"/>
    <property type="project" value="InterPro"/>
</dbReference>
<dbReference type="RefSeq" id="WP_087998040.1">
    <property type="nucleotide sequence ID" value="NZ_BMHB01000001.1"/>
</dbReference>
<protein>
    <submittedName>
        <fullName evidence="2">Ribosomal-protein-serine acetyltransferase</fullName>
    </submittedName>
</protein>